<evidence type="ECO:0000313" key="1">
    <source>
        <dbReference type="EMBL" id="NKC34060.1"/>
    </source>
</evidence>
<dbReference type="RefSeq" id="WP_168034779.1">
    <property type="nucleotide sequence ID" value="NZ_JAAVNE010000063.1"/>
</dbReference>
<evidence type="ECO:0000313" key="2">
    <source>
        <dbReference type="Proteomes" id="UP000787635"/>
    </source>
</evidence>
<comment type="caution">
    <text evidence="1">The sequence shown here is derived from an EMBL/GenBank/DDBJ whole genome shotgun (WGS) entry which is preliminary data.</text>
</comment>
<protein>
    <submittedName>
        <fullName evidence="1">DUF2478 domain-containing protein</fullName>
    </submittedName>
</protein>
<dbReference type="InterPro" id="IPR027417">
    <property type="entry name" value="P-loop_NTPase"/>
</dbReference>
<sequence length="187" mass="19939">MTTNAPLITALVYADSALADQALRRVVRQFEAAGRRLAGVVQRDTPREGRTGCDMTLEELSTGVGIEISQDRGPHARGCRLDLGEMARAIQLASTALRRAPDLLVLNKFGKTEAEGGGFRALIAEAIEQGVPVLIAVPYRNLDPWRAFAGDLAREIHLTGMDDDLALDGLCPAGAGPVSVQPRLRGA</sequence>
<name>A0ABX1EGT4_9PROT</name>
<dbReference type="Gene3D" id="3.40.50.300">
    <property type="entry name" value="P-loop containing nucleotide triphosphate hydrolases"/>
    <property type="match status" value="1"/>
</dbReference>
<gene>
    <name evidence="1" type="ORF">HEQ75_24590</name>
</gene>
<accession>A0ABX1EGT4</accession>
<dbReference type="EMBL" id="JAAVNE010000063">
    <property type="protein sequence ID" value="NKC34060.1"/>
    <property type="molecule type" value="Genomic_DNA"/>
</dbReference>
<dbReference type="Pfam" id="PF10649">
    <property type="entry name" value="DUF2478"/>
    <property type="match status" value="1"/>
</dbReference>
<dbReference type="InterPro" id="IPR018912">
    <property type="entry name" value="DUF2478"/>
</dbReference>
<dbReference type="Proteomes" id="UP000787635">
    <property type="component" value="Unassembled WGS sequence"/>
</dbReference>
<proteinExistence type="predicted"/>
<keyword evidence="2" id="KW-1185">Reference proteome</keyword>
<reference evidence="1 2" key="1">
    <citation type="submission" date="2020-03" db="EMBL/GenBank/DDBJ databases">
        <title>Roseomonas selenitidurans sp. nov. isolated from urban soil.</title>
        <authorList>
            <person name="Liu H."/>
        </authorList>
    </citation>
    <scope>NUCLEOTIDE SEQUENCE [LARGE SCALE GENOMIC DNA]</scope>
    <source>
        <strain evidence="1 2">BU-1</strain>
    </source>
</reference>
<organism evidence="1 2">
    <name type="scientific">Falsiroseomonas selenitidurans</name>
    <dbReference type="NCBI Taxonomy" id="2716335"/>
    <lineage>
        <taxon>Bacteria</taxon>
        <taxon>Pseudomonadati</taxon>
        <taxon>Pseudomonadota</taxon>
        <taxon>Alphaproteobacteria</taxon>
        <taxon>Acetobacterales</taxon>
        <taxon>Roseomonadaceae</taxon>
        <taxon>Falsiroseomonas</taxon>
    </lineage>
</organism>